<dbReference type="PANTHER" id="PTHR44591">
    <property type="entry name" value="STRESS RESPONSE REGULATOR PROTEIN 1"/>
    <property type="match status" value="1"/>
</dbReference>
<evidence type="ECO:0000256" key="3">
    <source>
        <dbReference type="ARBA" id="ARBA00023015"/>
    </source>
</evidence>
<dbReference type="PANTHER" id="PTHR44591:SF18">
    <property type="entry name" value="REGULATORY PROTEIN"/>
    <property type="match status" value="1"/>
</dbReference>
<evidence type="ECO:0000256" key="5">
    <source>
        <dbReference type="ARBA" id="ARBA00023163"/>
    </source>
</evidence>
<evidence type="ECO:0000256" key="2">
    <source>
        <dbReference type="ARBA" id="ARBA00023012"/>
    </source>
</evidence>
<dbReference type="GO" id="GO:0003677">
    <property type="term" value="F:DNA binding"/>
    <property type="evidence" value="ECO:0007669"/>
    <property type="project" value="UniProtKB-KW"/>
</dbReference>
<gene>
    <name evidence="8" type="ORF">ENX73_01810</name>
</gene>
<dbReference type="SMART" id="SM00448">
    <property type="entry name" value="REC"/>
    <property type="match status" value="1"/>
</dbReference>
<dbReference type="GO" id="GO:0000160">
    <property type="term" value="P:phosphorelay signal transduction system"/>
    <property type="evidence" value="ECO:0007669"/>
    <property type="project" value="UniProtKB-KW"/>
</dbReference>
<evidence type="ECO:0000256" key="6">
    <source>
        <dbReference type="PROSITE-ProRule" id="PRU00169"/>
    </source>
</evidence>
<proteinExistence type="predicted"/>
<keyword evidence="1 6" id="KW-0597">Phosphoprotein</keyword>
<feature type="domain" description="Response regulatory" evidence="7">
    <location>
        <begin position="7"/>
        <end position="119"/>
    </location>
</feature>
<dbReference type="Gene3D" id="3.40.50.2300">
    <property type="match status" value="1"/>
</dbReference>
<evidence type="ECO:0000256" key="1">
    <source>
        <dbReference type="ARBA" id="ARBA00022553"/>
    </source>
</evidence>
<evidence type="ECO:0000256" key="4">
    <source>
        <dbReference type="ARBA" id="ARBA00023125"/>
    </source>
</evidence>
<dbReference type="CDD" id="cd17554">
    <property type="entry name" value="REC_TrrA-like"/>
    <property type="match status" value="1"/>
</dbReference>
<name>A0A7V3RDW4_9BACT</name>
<dbReference type="PROSITE" id="PS50110">
    <property type="entry name" value="RESPONSE_REGULATORY"/>
    <property type="match status" value="1"/>
</dbReference>
<dbReference type="SUPFAM" id="SSF52172">
    <property type="entry name" value="CheY-like"/>
    <property type="match status" value="1"/>
</dbReference>
<dbReference type="InterPro" id="IPR001789">
    <property type="entry name" value="Sig_transdc_resp-reg_receiver"/>
</dbReference>
<dbReference type="Pfam" id="PF00072">
    <property type="entry name" value="Response_reg"/>
    <property type="match status" value="1"/>
</dbReference>
<keyword evidence="5" id="KW-0804">Transcription</keyword>
<dbReference type="InterPro" id="IPR011006">
    <property type="entry name" value="CheY-like_superfamily"/>
</dbReference>
<accession>A0A7V3RDW4</accession>
<feature type="modified residue" description="4-aspartylphosphate" evidence="6">
    <location>
        <position position="56"/>
    </location>
</feature>
<keyword evidence="3" id="KW-0805">Transcription regulation</keyword>
<dbReference type="FunFam" id="3.40.50.2300:FF:000001">
    <property type="entry name" value="DNA-binding response regulator PhoB"/>
    <property type="match status" value="1"/>
</dbReference>
<keyword evidence="4" id="KW-0238">DNA-binding</keyword>
<sequence>MKKESKKILVVEDEEPVRMLIQEELEDEGYEVKTVKNGKEALEYLSSNDADLVTLDIEMPDMNGLEVAGKIREMKKPVKILILTAYSHYRSDMSSWAADDYIVKSSDMSGMKKKVRELLEV</sequence>
<dbReference type="EMBL" id="DTPE01000076">
    <property type="protein sequence ID" value="HGE74845.1"/>
    <property type="molecule type" value="Genomic_DNA"/>
</dbReference>
<organism evidence="8">
    <name type="scientific">Mesoaciditoga lauensis</name>
    <dbReference type="NCBI Taxonomy" id="1495039"/>
    <lineage>
        <taxon>Bacteria</taxon>
        <taxon>Thermotogati</taxon>
        <taxon>Thermotogota</taxon>
        <taxon>Thermotogae</taxon>
        <taxon>Mesoaciditogales</taxon>
        <taxon>Mesoaciditogaceae</taxon>
        <taxon>Mesoaciditoga</taxon>
    </lineage>
</organism>
<dbReference type="InterPro" id="IPR050595">
    <property type="entry name" value="Bact_response_regulator"/>
</dbReference>
<dbReference type="AlphaFoldDB" id="A0A7V3RDW4"/>
<comment type="caution">
    <text evidence="8">The sequence shown here is derived from an EMBL/GenBank/DDBJ whole genome shotgun (WGS) entry which is preliminary data.</text>
</comment>
<evidence type="ECO:0000313" key="8">
    <source>
        <dbReference type="EMBL" id="HGE74845.1"/>
    </source>
</evidence>
<reference evidence="8" key="1">
    <citation type="journal article" date="2020" name="mSystems">
        <title>Genome- and Community-Level Interaction Insights into Carbon Utilization and Element Cycling Functions of Hydrothermarchaeota in Hydrothermal Sediment.</title>
        <authorList>
            <person name="Zhou Z."/>
            <person name="Liu Y."/>
            <person name="Xu W."/>
            <person name="Pan J."/>
            <person name="Luo Z.H."/>
            <person name="Li M."/>
        </authorList>
    </citation>
    <scope>NUCLEOTIDE SEQUENCE [LARGE SCALE GENOMIC DNA]</scope>
    <source>
        <strain evidence="8">SpSt-966</strain>
    </source>
</reference>
<protein>
    <submittedName>
        <fullName evidence="8">Response regulator</fullName>
    </submittedName>
</protein>
<evidence type="ECO:0000259" key="7">
    <source>
        <dbReference type="PROSITE" id="PS50110"/>
    </source>
</evidence>
<keyword evidence="2" id="KW-0902">Two-component regulatory system</keyword>